<feature type="compositionally biased region" description="Basic and acidic residues" evidence="1">
    <location>
        <begin position="211"/>
        <end position="221"/>
    </location>
</feature>
<dbReference type="SUPFAM" id="SSF54106">
    <property type="entry name" value="LysM domain"/>
    <property type="match status" value="1"/>
</dbReference>
<keyword evidence="2" id="KW-1133">Transmembrane helix</keyword>
<proteinExistence type="predicted"/>
<dbReference type="Pfam" id="PF01476">
    <property type="entry name" value="LysM"/>
    <property type="match status" value="1"/>
</dbReference>
<feature type="region of interest" description="Disordered" evidence="1">
    <location>
        <begin position="325"/>
        <end position="350"/>
    </location>
</feature>
<evidence type="ECO:0000256" key="1">
    <source>
        <dbReference type="SAM" id="MobiDB-lite"/>
    </source>
</evidence>
<dbReference type="CDD" id="cd00118">
    <property type="entry name" value="LysM"/>
    <property type="match status" value="1"/>
</dbReference>
<feature type="transmembrane region" description="Helical" evidence="2">
    <location>
        <begin position="276"/>
        <end position="296"/>
    </location>
</feature>
<dbReference type="Proteomes" id="UP000543642">
    <property type="component" value="Unassembled WGS sequence"/>
</dbReference>
<evidence type="ECO:0000259" key="3">
    <source>
        <dbReference type="PROSITE" id="PS51782"/>
    </source>
</evidence>
<dbReference type="EMBL" id="JACHFW010000019">
    <property type="protein sequence ID" value="MBB5266083.1"/>
    <property type="molecule type" value="Genomic_DNA"/>
</dbReference>
<comment type="caution">
    <text evidence="4">The sequence shown here is derived from an EMBL/GenBank/DDBJ whole genome shotgun (WGS) entry which is preliminary data.</text>
</comment>
<feature type="region of interest" description="Disordered" evidence="1">
    <location>
        <begin position="399"/>
        <end position="418"/>
    </location>
</feature>
<reference evidence="4 5" key="1">
    <citation type="submission" date="2020-08" db="EMBL/GenBank/DDBJ databases">
        <title>Genomic Encyclopedia of Type Strains, Phase IV (KMG-IV): sequencing the most valuable type-strain genomes for metagenomic binning, comparative biology and taxonomic classification.</title>
        <authorList>
            <person name="Goeker M."/>
        </authorList>
    </citation>
    <scope>NUCLEOTIDE SEQUENCE [LARGE SCALE GENOMIC DNA]</scope>
    <source>
        <strain evidence="4 5">DSM 106146</strain>
    </source>
</reference>
<evidence type="ECO:0000313" key="5">
    <source>
        <dbReference type="Proteomes" id="UP000543642"/>
    </source>
</evidence>
<name>A0A7W8HCZ1_9FIRM</name>
<dbReference type="InterPro" id="IPR018392">
    <property type="entry name" value="LysM"/>
</dbReference>
<dbReference type="Gene3D" id="3.10.350.10">
    <property type="entry name" value="LysM domain"/>
    <property type="match status" value="1"/>
</dbReference>
<evidence type="ECO:0000313" key="4">
    <source>
        <dbReference type="EMBL" id="MBB5266083.1"/>
    </source>
</evidence>
<protein>
    <submittedName>
        <fullName evidence="4">LysM repeat protein</fullName>
    </submittedName>
</protein>
<feature type="domain" description="LysM" evidence="3">
    <location>
        <begin position="441"/>
        <end position="488"/>
    </location>
</feature>
<dbReference type="PROSITE" id="PS51782">
    <property type="entry name" value="LYSM"/>
    <property type="match status" value="1"/>
</dbReference>
<dbReference type="Gene3D" id="3.40.140.10">
    <property type="entry name" value="Cytidine Deaminase, domain 2"/>
    <property type="match status" value="1"/>
</dbReference>
<dbReference type="RefSeq" id="WP_183776347.1">
    <property type="nucleotide sequence ID" value="NZ_JACHFW010000019.1"/>
</dbReference>
<dbReference type="AlphaFoldDB" id="A0A7W8HCZ1"/>
<accession>A0A7W8HCZ1</accession>
<feature type="region of interest" description="Disordered" evidence="1">
    <location>
        <begin position="211"/>
        <end position="267"/>
    </location>
</feature>
<evidence type="ECO:0000256" key="2">
    <source>
        <dbReference type="SAM" id="Phobius"/>
    </source>
</evidence>
<keyword evidence="2" id="KW-0812">Transmembrane</keyword>
<dbReference type="InterPro" id="IPR036779">
    <property type="entry name" value="LysM_dom_sf"/>
</dbReference>
<sequence length="490" mass="53650">MIEMKYDEEKNNLKLPKNIRQVGKPGEKMKIYVEDYVITYINQIARESTDQQRLAVLLGRLGKNQEDTIAFIDGAVEAKNVTVQDDQVIFTSEIWTQIYDEIGQYFHNTEVVGWFLTRPGKSLGINEKITKMHVDNFPGVDKALLIIDPLDHDEAFYIYDQGKLVRQEGYYIYYERNEDMQNYMVDHKTSESSESGENNIFLRKREEIFGRRQSQKEKDSGKNSLLSKIGTLGHKNAGETDQGAGETKASSGTKDTAGTKDEKTSSSDLFRGMKRASSLVATFAILFALIFGFTQLNRNQTTSVNSTADEGTIPVDVAQGELETAESLGQSSDLEVNSGADGTDNSAVADNGIVTDNNAAADNGTVTNNNAVADNSAEADSGAAADGSGAVDVIEDGAAVTGEDGTSLDLADGENTDDDVEDVSVADASGESEVAVQNVIRQYEVQVGDTLAGITEKFYNDYSYIEMIQEMNQIEDPDMIYPGMMLNLPD</sequence>
<organism evidence="4 5">
    <name type="scientific">Catenibacillus scindens</name>
    <dbReference type="NCBI Taxonomy" id="673271"/>
    <lineage>
        <taxon>Bacteria</taxon>
        <taxon>Bacillati</taxon>
        <taxon>Bacillota</taxon>
        <taxon>Clostridia</taxon>
        <taxon>Lachnospirales</taxon>
        <taxon>Lachnospiraceae</taxon>
        <taxon>Catenibacillus</taxon>
    </lineage>
</organism>
<keyword evidence="2" id="KW-0472">Membrane</keyword>
<dbReference type="SMART" id="SM00257">
    <property type="entry name" value="LysM"/>
    <property type="match status" value="1"/>
</dbReference>
<keyword evidence="5" id="KW-1185">Reference proteome</keyword>
<gene>
    <name evidence="4" type="ORF">HNP82_003239</name>
</gene>